<dbReference type="RefSeq" id="WP_015757541.1">
    <property type="nucleotide sequence ID" value="NC_013216.1"/>
</dbReference>
<dbReference type="InterPro" id="IPR034144">
    <property type="entry name" value="TOPRIM_TopoIII"/>
</dbReference>
<evidence type="ECO:0000256" key="5">
    <source>
        <dbReference type="ARBA" id="ARBA00023029"/>
    </source>
</evidence>
<evidence type="ECO:0000256" key="7">
    <source>
        <dbReference type="ARBA" id="ARBA00023235"/>
    </source>
</evidence>
<dbReference type="SMART" id="SM00493">
    <property type="entry name" value="TOPRIM"/>
    <property type="match status" value="1"/>
</dbReference>
<dbReference type="Pfam" id="PF01131">
    <property type="entry name" value="Topoisom_bac"/>
    <property type="match status" value="1"/>
</dbReference>
<dbReference type="SUPFAM" id="SSF56712">
    <property type="entry name" value="Prokaryotic type I DNA topoisomerase"/>
    <property type="match status" value="1"/>
</dbReference>
<dbReference type="Gene3D" id="2.70.20.10">
    <property type="entry name" value="Topoisomerase I, domain 3"/>
    <property type="match status" value="1"/>
</dbReference>
<dbReference type="eggNOG" id="COG0550">
    <property type="taxonomic scope" value="Bacteria"/>
</dbReference>
<keyword evidence="7 8" id="KW-0413">Isomerase</keyword>
<dbReference type="SMART" id="SM00437">
    <property type="entry name" value="TOP1Ac"/>
    <property type="match status" value="1"/>
</dbReference>
<dbReference type="PROSITE" id="PS00396">
    <property type="entry name" value="TOPO_IA_1"/>
    <property type="match status" value="1"/>
</dbReference>
<feature type="active site" description="O-(5'-phospho-DNA)-tyrosine intermediate" evidence="8">
    <location>
        <position position="309"/>
    </location>
</feature>
<evidence type="ECO:0000256" key="4">
    <source>
        <dbReference type="ARBA" id="ARBA00022842"/>
    </source>
</evidence>
<keyword evidence="4 8" id="KW-0460">Magnesium</keyword>
<keyword evidence="3 8" id="KW-0479">Metal-binding</keyword>
<evidence type="ECO:0000256" key="6">
    <source>
        <dbReference type="ARBA" id="ARBA00023125"/>
    </source>
</evidence>
<organism evidence="11 12">
    <name type="scientific">Desulfofarcimen acetoxidans (strain ATCC 49208 / DSM 771 / KCTC 5769 / VKM B-1644 / 5575)</name>
    <name type="common">Desulfotomaculum acetoxidans</name>
    <dbReference type="NCBI Taxonomy" id="485916"/>
    <lineage>
        <taxon>Bacteria</taxon>
        <taxon>Bacillati</taxon>
        <taxon>Bacillota</taxon>
        <taxon>Clostridia</taxon>
        <taxon>Eubacteriales</taxon>
        <taxon>Peptococcaceae</taxon>
        <taxon>Desulfofarcimen</taxon>
    </lineage>
</organism>
<dbReference type="STRING" id="485916.Dtox_2001"/>
<dbReference type="AlphaFoldDB" id="C8VYF5"/>
<dbReference type="Proteomes" id="UP000002217">
    <property type="component" value="Chromosome"/>
</dbReference>
<feature type="binding site" evidence="8">
    <location>
        <position position="104"/>
    </location>
    <ligand>
        <name>Mg(2+)</name>
        <dbReference type="ChEBI" id="CHEBI:18420"/>
        <note>catalytic</note>
    </ligand>
</feature>
<keyword evidence="6 8" id="KW-0238">DNA-binding</keyword>
<dbReference type="CDD" id="cd03362">
    <property type="entry name" value="TOPRIM_TopoIA_TopoIII"/>
    <property type="match status" value="1"/>
</dbReference>
<dbReference type="GO" id="GO:0003917">
    <property type="term" value="F:DNA topoisomerase type I (single strand cut, ATP-independent) activity"/>
    <property type="evidence" value="ECO:0007669"/>
    <property type="project" value="UniProtKB-UniRule"/>
</dbReference>
<dbReference type="Gene3D" id="1.10.290.10">
    <property type="entry name" value="Topoisomerase I, domain 4"/>
    <property type="match status" value="1"/>
</dbReference>
<feature type="region of interest" description="Interaction with DNA" evidence="8">
    <location>
        <begin position="186"/>
        <end position="191"/>
    </location>
</feature>
<dbReference type="InterPro" id="IPR013826">
    <property type="entry name" value="Topo_IA_cen_sub3"/>
</dbReference>
<name>C8VYF5_DESAS</name>
<dbReference type="InterPro" id="IPR003602">
    <property type="entry name" value="Topo_IA_DNA-bd_dom"/>
</dbReference>
<dbReference type="PROSITE" id="PS50880">
    <property type="entry name" value="TOPRIM"/>
    <property type="match status" value="1"/>
</dbReference>
<dbReference type="InterPro" id="IPR000380">
    <property type="entry name" value="Topo_IA"/>
</dbReference>
<feature type="domain" description="Toprim" evidence="9">
    <location>
        <begin position="2"/>
        <end position="135"/>
    </location>
</feature>
<feature type="site" description="Interaction with DNA" evidence="8">
    <location>
        <position position="311"/>
    </location>
</feature>
<sequence length="721" mass="81569">MKSLVLAEKPSVAREIARILNCTIKGKGYLEGNKYIVTWALGHLVTLAEPEDYDEKYKTWRTEDLPMLPAEMKTVVIKKTGPQFHIVSKLMKRPDVRELIIATDAGREGELVARWIMKQARCQKPFKRLWISSLTDEAIREGFTRLRPGTEYNNLYDSAICRAEADWLIGLNVTRALTVKYNAQLSAGRVQTPTLAMLVSREKEIKRFVPTDFWTVKANLGKFQAEWRDKSGKHNRFSDCLQAETIVNKVKEKSGEVIDLITQEKSEQPPLAYDLTELQRDANKKFGYTAQKTLAGLQMLYERHKLVTYPRTDSRYLTSDMVPTLMPRLKAVSGGYFAELVKPLTAKPLPINKRLVDNSKVTDHHAIIPTTERANLAALTAEEKNIYDLIVRRFIAVFYPAYSYKQTTVIVLIAGEHFHASGKVVTNPGWKAVYNNESREKDTGYDDTPEQNLPPLKKGDKVKVLSCKSVKGQTKPPARYTEASLLSAMEHPGKFIEDEILKESVKESGLGTPATRAEIIEKIISSNYVERRGKELIPTAKGIQLVELVPPELKQADLTAKWEQQLHDIAMGKSKRTKFISGIREHAEKIVTTVLNSSSTFKPDNVTGNKCPKCRKFLLSVKTKRGSNLVCPDRSCGHRQVEKETSNRPCPQCKKRRMEIREGKGGKIIVCTHCRYQEKYVLQPKREAKVNIKAYSDSAPLVTNLSILANFKFNGAKEKSD</sequence>
<dbReference type="EC" id="5.6.2.1" evidence="8"/>
<gene>
    <name evidence="8" type="primary">topB</name>
    <name evidence="11" type="ordered locus">Dtox_2001</name>
</gene>
<keyword evidence="5 8" id="KW-0799">Topoisomerase</keyword>
<dbReference type="Gene3D" id="3.40.50.140">
    <property type="match status" value="1"/>
</dbReference>
<feature type="binding site" evidence="8">
    <location>
        <position position="8"/>
    </location>
    <ligand>
        <name>Mg(2+)</name>
        <dbReference type="ChEBI" id="CHEBI:18420"/>
        <note>catalytic</note>
    </ligand>
</feature>
<dbReference type="PANTHER" id="PTHR11390:SF21">
    <property type="entry name" value="DNA TOPOISOMERASE 3-ALPHA"/>
    <property type="match status" value="1"/>
</dbReference>
<dbReference type="CDD" id="cd00186">
    <property type="entry name" value="TOP1Ac"/>
    <property type="match status" value="1"/>
</dbReference>
<accession>C8VYF5</accession>
<dbReference type="InterPro" id="IPR023405">
    <property type="entry name" value="Topo_IA_core_domain"/>
</dbReference>
<dbReference type="InterPro" id="IPR003601">
    <property type="entry name" value="Topo_IA_2"/>
</dbReference>
<comment type="similarity">
    <text evidence="2 8">Belongs to the type IA topoisomerase family.</text>
</comment>
<dbReference type="GO" id="GO:0006281">
    <property type="term" value="P:DNA repair"/>
    <property type="evidence" value="ECO:0007669"/>
    <property type="project" value="TreeGrafter"/>
</dbReference>
<proteinExistence type="inferred from homology"/>
<evidence type="ECO:0000256" key="2">
    <source>
        <dbReference type="ARBA" id="ARBA00009446"/>
    </source>
</evidence>
<comment type="caution">
    <text evidence="8">Lacks conserved residue(s) required for the propagation of feature annotation.</text>
</comment>
<dbReference type="GO" id="GO:0006310">
    <property type="term" value="P:DNA recombination"/>
    <property type="evidence" value="ECO:0007669"/>
    <property type="project" value="TreeGrafter"/>
</dbReference>
<dbReference type="InterPro" id="IPR013825">
    <property type="entry name" value="Topo_IA_cen_sub2"/>
</dbReference>
<evidence type="ECO:0000256" key="8">
    <source>
        <dbReference type="HAMAP-Rule" id="MF_00953"/>
    </source>
</evidence>
<dbReference type="InterPro" id="IPR005738">
    <property type="entry name" value="TopoIII"/>
</dbReference>
<dbReference type="HAMAP" id="MF_00953">
    <property type="entry name" value="Topoisom_3_prok"/>
    <property type="match status" value="1"/>
</dbReference>
<feature type="domain" description="Topo IA-type catalytic" evidence="10">
    <location>
        <begin position="152"/>
        <end position="591"/>
    </location>
</feature>
<protein>
    <recommendedName>
        <fullName evidence="8">DNA topoisomerase 3</fullName>
        <ecNumber evidence="8">5.6.2.1</ecNumber>
    </recommendedName>
    <alternativeName>
        <fullName evidence="8">DNA topoisomerase III</fullName>
    </alternativeName>
</protein>
<evidence type="ECO:0000259" key="9">
    <source>
        <dbReference type="PROSITE" id="PS50880"/>
    </source>
</evidence>
<evidence type="ECO:0000313" key="11">
    <source>
        <dbReference type="EMBL" id="ACV62836.1"/>
    </source>
</evidence>
<comment type="catalytic activity">
    <reaction evidence="1 8">
        <text>ATP-independent breakage of single-stranded DNA, followed by passage and rejoining.</text>
        <dbReference type="EC" id="5.6.2.1"/>
    </reaction>
</comment>
<dbReference type="PROSITE" id="PS52039">
    <property type="entry name" value="TOPO_IA_2"/>
    <property type="match status" value="1"/>
</dbReference>
<dbReference type="NCBIfam" id="NF005829">
    <property type="entry name" value="PRK07726.1"/>
    <property type="match status" value="1"/>
</dbReference>
<keyword evidence="12" id="KW-1185">Reference proteome</keyword>
<dbReference type="NCBIfam" id="TIGR01056">
    <property type="entry name" value="topB"/>
    <property type="match status" value="1"/>
</dbReference>
<dbReference type="InterPro" id="IPR013824">
    <property type="entry name" value="Topo_IA_cen_sub1"/>
</dbReference>
<comment type="function">
    <text evidence="8">Releases the supercoiling and torsional tension of DNA, which is introduced during the DNA replication and transcription, by transiently cleaving and rejoining one strand of the DNA duplex. Introduces a single-strand break via transesterification at a target site in duplex DNA. The scissile phosphodiester is attacked by the catalytic tyrosine of the enzyme, resulting in the formation of a DNA-(5'-phosphotyrosyl)-enzyme intermediate and the expulsion of a 3'-OH DNA strand. The free DNA strand then undergoes passage around the unbroken strand, thus removing DNA supercoils. Finally, in the religation step, the DNA 3'-OH attacks the covalent intermediate to expel the active-site tyrosine and restore the DNA phosphodiester backbone.</text>
</comment>
<dbReference type="GO" id="GO:0000287">
    <property type="term" value="F:magnesium ion binding"/>
    <property type="evidence" value="ECO:0007669"/>
    <property type="project" value="UniProtKB-UniRule"/>
</dbReference>
<feature type="site" description="Interaction with DNA" evidence="8">
    <location>
        <position position="175"/>
    </location>
</feature>
<dbReference type="PANTHER" id="PTHR11390">
    <property type="entry name" value="PROKARYOTIC DNA TOPOISOMERASE"/>
    <property type="match status" value="1"/>
</dbReference>
<comment type="cofactor">
    <cofactor evidence="8">
        <name>Mg(2+)</name>
        <dbReference type="ChEBI" id="CHEBI:18420"/>
    </cofactor>
</comment>
<dbReference type="InterPro" id="IPR023406">
    <property type="entry name" value="Topo_IA_AS"/>
</dbReference>
<feature type="site" description="Interaction with DNA" evidence="8">
    <location>
        <position position="60"/>
    </location>
</feature>
<evidence type="ECO:0000259" key="10">
    <source>
        <dbReference type="PROSITE" id="PS52039"/>
    </source>
</evidence>
<feature type="site" description="Interaction with DNA" evidence="8">
    <location>
        <position position="167"/>
    </location>
</feature>
<evidence type="ECO:0000256" key="1">
    <source>
        <dbReference type="ARBA" id="ARBA00000213"/>
    </source>
</evidence>
<evidence type="ECO:0000313" key="12">
    <source>
        <dbReference type="Proteomes" id="UP000002217"/>
    </source>
</evidence>
<dbReference type="GO" id="GO:0006265">
    <property type="term" value="P:DNA topological change"/>
    <property type="evidence" value="ECO:0007669"/>
    <property type="project" value="UniProtKB-UniRule"/>
</dbReference>
<dbReference type="SMART" id="SM00436">
    <property type="entry name" value="TOP1Bc"/>
    <property type="match status" value="1"/>
</dbReference>
<evidence type="ECO:0000256" key="3">
    <source>
        <dbReference type="ARBA" id="ARBA00022723"/>
    </source>
</evidence>
<dbReference type="OrthoDB" id="9803554at2"/>
<dbReference type="Gene3D" id="1.10.460.10">
    <property type="entry name" value="Topoisomerase I, domain 2"/>
    <property type="match status" value="1"/>
</dbReference>
<dbReference type="EMBL" id="CP001720">
    <property type="protein sequence ID" value="ACV62836.1"/>
    <property type="molecule type" value="Genomic_DNA"/>
</dbReference>
<dbReference type="GO" id="GO:0003677">
    <property type="term" value="F:DNA binding"/>
    <property type="evidence" value="ECO:0007669"/>
    <property type="project" value="UniProtKB-KW"/>
</dbReference>
<dbReference type="InterPro" id="IPR006171">
    <property type="entry name" value="TOPRIM_dom"/>
</dbReference>
<dbReference type="InterPro" id="IPR013497">
    <property type="entry name" value="Topo_IA_cen"/>
</dbReference>
<dbReference type="PRINTS" id="PR00417">
    <property type="entry name" value="PRTPISMRASEI"/>
</dbReference>
<dbReference type="HOGENOM" id="CLU_002929_5_2_9"/>
<dbReference type="KEGG" id="dae:Dtox_2001"/>
<dbReference type="GO" id="GO:0043597">
    <property type="term" value="C:cytoplasmic replication fork"/>
    <property type="evidence" value="ECO:0007669"/>
    <property type="project" value="TreeGrafter"/>
</dbReference>
<reference evidence="11 12" key="1">
    <citation type="journal article" date="2009" name="Stand. Genomic Sci.">
        <title>Complete genome sequence of Desulfotomaculum acetoxidans type strain (5575).</title>
        <authorList>
            <person name="Spring S."/>
            <person name="Lapidus A."/>
            <person name="Schroder M."/>
            <person name="Gleim D."/>
            <person name="Sims D."/>
            <person name="Meincke L."/>
            <person name="Glavina Del Rio T."/>
            <person name="Tice H."/>
            <person name="Copeland A."/>
            <person name="Cheng J.F."/>
            <person name="Lucas S."/>
            <person name="Chen F."/>
            <person name="Nolan M."/>
            <person name="Bruce D."/>
            <person name="Goodwin L."/>
            <person name="Pitluck S."/>
            <person name="Ivanova N."/>
            <person name="Mavromatis K."/>
            <person name="Mikhailova N."/>
            <person name="Pati A."/>
            <person name="Chen A."/>
            <person name="Palaniappan K."/>
            <person name="Land M."/>
            <person name="Hauser L."/>
            <person name="Chang Y.J."/>
            <person name="Jeffries C.D."/>
            <person name="Chain P."/>
            <person name="Saunders E."/>
            <person name="Brettin T."/>
            <person name="Detter J.C."/>
            <person name="Goker M."/>
            <person name="Bristow J."/>
            <person name="Eisen J.A."/>
            <person name="Markowitz V."/>
            <person name="Hugenholtz P."/>
            <person name="Kyrpides N.C."/>
            <person name="Klenk H.P."/>
            <person name="Han C."/>
        </authorList>
    </citation>
    <scope>NUCLEOTIDE SEQUENCE [LARGE SCALE GENOMIC DNA]</scope>
    <source>
        <strain evidence="12">ATCC 49208 / DSM 771 / VKM B-1644</strain>
    </source>
</reference>
<dbReference type="Pfam" id="PF01751">
    <property type="entry name" value="Toprim"/>
    <property type="match status" value="1"/>
</dbReference>